<feature type="signal peptide" evidence="1">
    <location>
        <begin position="1"/>
        <end position="25"/>
    </location>
</feature>
<dbReference type="AlphaFoldDB" id="A0A0G1R107"/>
<dbReference type="EMBL" id="LCNH01000013">
    <property type="protein sequence ID" value="KKU50829.1"/>
    <property type="molecule type" value="Genomic_DNA"/>
</dbReference>
<name>A0A0G1R107_UNCKA</name>
<proteinExistence type="predicted"/>
<gene>
    <name evidence="2" type="ORF">UX73_C0013G0006</name>
</gene>
<comment type="caution">
    <text evidence="2">The sequence shown here is derived from an EMBL/GenBank/DDBJ whole genome shotgun (WGS) entry which is preliminary data.</text>
</comment>
<feature type="chain" id="PRO_5002539307" description="DUF5667 domain-containing protein" evidence="1">
    <location>
        <begin position="26"/>
        <end position="175"/>
    </location>
</feature>
<evidence type="ECO:0000313" key="3">
    <source>
        <dbReference type="Proteomes" id="UP000034873"/>
    </source>
</evidence>
<accession>A0A0G1R107</accession>
<protein>
    <recommendedName>
        <fullName evidence="4">DUF5667 domain-containing protein</fullName>
    </recommendedName>
</protein>
<reference evidence="2 3" key="1">
    <citation type="journal article" date="2015" name="Nature">
        <title>rRNA introns, odd ribosomes, and small enigmatic genomes across a large radiation of phyla.</title>
        <authorList>
            <person name="Brown C.T."/>
            <person name="Hug L.A."/>
            <person name="Thomas B.C."/>
            <person name="Sharon I."/>
            <person name="Castelle C.J."/>
            <person name="Singh A."/>
            <person name="Wilkins M.J."/>
            <person name="Williams K.H."/>
            <person name="Banfield J.F."/>
        </authorList>
    </citation>
    <scope>NUCLEOTIDE SEQUENCE [LARGE SCALE GENOMIC DNA]</scope>
</reference>
<keyword evidence="1" id="KW-0732">Signal</keyword>
<dbReference type="Proteomes" id="UP000034873">
    <property type="component" value="Unassembled WGS sequence"/>
</dbReference>
<dbReference type="SUPFAM" id="SSF48452">
    <property type="entry name" value="TPR-like"/>
    <property type="match status" value="1"/>
</dbReference>
<organism evidence="2 3">
    <name type="scientific">candidate division WWE3 bacterium GW2011_GWC1_47_10</name>
    <dbReference type="NCBI Taxonomy" id="1619122"/>
    <lineage>
        <taxon>Bacteria</taxon>
        <taxon>Katanobacteria</taxon>
    </lineage>
</organism>
<sequence>MRLAAKVAVFACYGLFVAGALTVFAADVYYKNARNAFGTGDYIGAYKNANKAAALNPNEPRYFRENAKDELVVSPELAPQSLEKAYELNPNNLLTLRDVIPLYFLLTRENSPKLPVSILQTAIQRAKAFAPNDAGVMVLAAKYEKKAGLTEDFEKTVDVIRRLRPDLLDWHETLK</sequence>
<dbReference type="InterPro" id="IPR011990">
    <property type="entry name" value="TPR-like_helical_dom_sf"/>
</dbReference>
<evidence type="ECO:0008006" key="4">
    <source>
        <dbReference type="Google" id="ProtNLM"/>
    </source>
</evidence>
<evidence type="ECO:0000313" key="2">
    <source>
        <dbReference type="EMBL" id="KKU50829.1"/>
    </source>
</evidence>
<evidence type="ECO:0000256" key="1">
    <source>
        <dbReference type="SAM" id="SignalP"/>
    </source>
</evidence>